<evidence type="ECO:0000313" key="2">
    <source>
        <dbReference type="EMBL" id="MBN3290809.1"/>
    </source>
</evidence>
<reference evidence="2" key="1">
    <citation type="journal article" date="2021" name="Cell">
        <title>Tracing the genetic footprints of vertebrate landing in non-teleost ray-finned fishes.</title>
        <authorList>
            <person name="Bi X."/>
            <person name="Wang K."/>
            <person name="Yang L."/>
            <person name="Pan H."/>
            <person name="Jiang H."/>
            <person name="Wei Q."/>
            <person name="Fang M."/>
            <person name="Yu H."/>
            <person name="Zhu C."/>
            <person name="Cai Y."/>
            <person name="He Y."/>
            <person name="Gan X."/>
            <person name="Zeng H."/>
            <person name="Yu D."/>
            <person name="Zhu Y."/>
            <person name="Jiang H."/>
            <person name="Qiu Q."/>
            <person name="Yang H."/>
            <person name="Zhang Y.E."/>
            <person name="Wang W."/>
            <person name="Zhu M."/>
            <person name="He S."/>
            <person name="Zhang G."/>
        </authorList>
    </citation>
    <scope>NUCLEOTIDE SEQUENCE</scope>
    <source>
        <strain evidence="2">Bchr_001</strain>
    </source>
</reference>
<dbReference type="SMART" id="SM00409">
    <property type="entry name" value="IG"/>
    <property type="match status" value="3"/>
</dbReference>
<feature type="domain" description="Ig-like" evidence="1">
    <location>
        <begin position="15"/>
        <end position="96"/>
    </location>
</feature>
<protein>
    <submittedName>
        <fullName evidence="2">CD22 protein</fullName>
    </submittedName>
</protein>
<feature type="domain" description="Ig-like" evidence="1">
    <location>
        <begin position="101"/>
        <end position="180"/>
    </location>
</feature>
<accession>A0ABS2YX86</accession>
<dbReference type="InterPro" id="IPR003598">
    <property type="entry name" value="Ig_sub2"/>
</dbReference>
<comment type="caution">
    <text evidence="2">The sequence shown here is derived from an EMBL/GenBank/DDBJ whole genome shotgun (WGS) entry which is preliminary data.</text>
</comment>
<feature type="non-terminal residue" evidence="2">
    <location>
        <position position="1"/>
    </location>
</feature>
<dbReference type="PROSITE" id="PS50835">
    <property type="entry name" value="IG_LIKE"/>
    <property type="match status" value="3"/>
</dbReference>
<dbReference type="PANTHER" id="PTHR46958:SF1">
    <property type="entry name" value="B-CELL RECEPTOR CD22"/>
    <property type="match status" value="1"/>
</dbReference>
<feature type="domain" description="Ig-like" evidence="1">
    <location>
        <begin position="187"/>
        <end position="268"/>
    </location>
</feature>
<dbReference type="Pfam" id="PF13895">
    <property type="entry name" value="Ig_2"/>
    <property type="match status" value="2"/>
</dbReference>
<dbReference type="InterPro" id="IPR013783">
    <property type="entry name" value="Ig-like_fold"/>
</dbReference>
<dbReference type="SUPFAM" id="SSF48726">
    <property type="entry name" value="Immunoglobulin"/>
    <property type="match status" value="3"/>
</dbReference>
<proteinExistence type="predicted"/>
<name>A0ABS2YX86_POLSE</name>
<keyword evidence="3" id="KW-1185">Reference proteome</keyword>
<dbReference type="EMBL" id="JAAWVN010009768">
    <property type="protein sequence ID" value="MBN3290809.1"/>
    <property type="molecule type" value="Genomic_DNA"/>
</dbReference>
<feature type="non-terminal residue" evidence="2">
    <location>
        <position position="274"/>
    </location>
</feature>
<dbReference type="SMART" id="SM00408">
    <property type="entry name" value="IGc2"/>
    <property type="match status" value="3"/>
</dbReference>
<organism evidence="2 3">
    <name type="scientific">Polypterus senegalus</name>
    <name type="common">Senegal bichir</name>
    <dbReference type="NCBI Taxonomy" id="55291"/>
    <lineage>
        <taxon>Eukaryota</taxon>
        <taxon>Metazoa</taxon>
        <taxon>Chordata</taxon>
        <taxon>Craniata</taxon>
        <taxon>Vertebrata</taxon>
        <taxon>Euteleostomi</taxon>
        <taxon>Actinopterygii</taxon>
        <taxon>Polypteriformes</taxon>
        <taxon>Polypteridae</taxon>
        <taxon>Polypterus</taxon>
    </lineage>
</organism>
<dbReference type="Proteomes" id="UP001166052">
    <property type="component" value="Unassembled WGS sequence"/>
</dbReference>
<dbReference type="InterPro" id="IPR003599">
    <property type="entry name" value="Ig_sub"/>
</dbReference>
<dbReference type="InterPro" id="IPR007110">
    <property type="entry name" value="Ig-like_dom"/>
</dbReference>
<dbReference type="CDD" id="cd00096">
    <property type="entry name" value="Ig"/>
    <property type="match status" value="2"/>
</dbReference>
<dbReference type="PANTHER" id="PTHR46958">
    <property type="entry name" value="B-CELL RECEPTOR CD22"/>
    <property type="match status" value="1"/>
</dbReference>
<dbReference type="InterPro" id="IPR036179">
    <property type="entry name" value="Ig-like_dom_sf"/>
</dbReference>
<evidence type="ECO:0000259" key="1">
    <source>
        <dbReference type="PROSITE" id="PS50835"/>
    </source>
</evidence>
<dbReference type="Gene3D" id="2.60.40.10">
    <property type="entry name" value="Immunoglobulins"/>
    <property type="match status" value="3"/>
</dbReference>
<sequence>MTKSAAVTLVVNHAPKNAIITREPTTCAQERKSVTLNCKASANPPSNYVWVKENSSHVGSGEHLHISAFNVNDAGSYHCEATNIHGTAKSAAVKLTVNDAPKNVVISGLPTICIEEGTSVTLHCTAIANPPGTYTWVKDNIRIPGSGEHLQISRASVRAAGSYHCEVTNIYGMIKSAAVTLVVNHAPKNAVITGQANTTIEEGESVTLNCTASANPPSNYTWVKENSSHVGSGEHLKISEFNVNDAGSYHCEATNIHGTAKSATVKLTVNGEHR</sequence>
<evidence type="ECO:0000313" key="3">
    <source>
        <dbReference type="Proteomes" id="UP001166052"/>
    </source>
</evidence>
<dbReference type="Pfam" id="PF13927">
    <property type="entry name" value="Ig_3"/>
    <property type="match status" value="1"/>
</dbReference>
<gene>
    <name evidence="2" type="primary">Cd22_9</name>
    <name evidence="2" type="ORF">GTO92_0020372</name>
</gene>